<dbReference type="Gene3D" id="1.20.1640.10">
    <property type="entry name" value="Multidrug efflux transporter AcrB transmembrane domain"/>
    <property type="match status" value="1"/>
</dbReference>
<name>A0A2N9LCI7_9BACT</name>
<evidence type="ECO:0000256" key="9">
    <source>
        <dbReference type="ARBA" id="ARBA00059018"/>
    </source>
</evidence>
<evidence type="ECO:0000313" key="16">
    <source>
        <dbReference type="Proteomes" id="UP000239735"/>
    </source>
</evidence>
<dbReference type="FunFam" id="1.20.1640.10:FF:000024">
    <property type="entry name" value="Multifunctional fusion protein"/>
    <property type="match status" value="1"/>
</dbReference>
<accession>A0A2N9LCI7</accession>
<reference evidence="16" key="1">
    <citation type="submission" date="2018-02" db="EMBL/GenBank/DDBJ databases">
        <authorList>
            <person name="Hausmann B."/>
        </authorList>
    </citation>
    <scope>NUCLEOTIDE SEQUENCE [LARGE SCALE GENOMIC DNA]</scope>
    <source>
        <strain evidence="16">Peat soil MAG SbA5</strain>
    </source>
</reference>
<feature type="transmembrane region" description="Helical" evidence="13">
    <location>
        <begin position="12"/>
        <end position="31"/>
    </location>
</feature>
<feature type="transmembrane region" description="Helical" evidence="13">
    <location>
        <begin position="198"/>
        <end position="221"/>
    </location>
</feature>
<comment type="similarity">
    <text evidence="13">Belongs to the SecD/SecF family. SecF subfamily.</text>
</comment>
<comment type="subcellular location">
    <subcellularLocation>
        <location evidence="1 13">Cell membrane</location>
        <topology evidence="1 13">Multi-pass membrane protein</topology>
    </subcellularLocation>
</comment>
<evidence type="ECO:0000256" key="11">
    <source>
        <dbReference type="ARBA" id="ARBA00061053"/>
    </source>
</evidence>
<keyword evidence="7 13" id="KW-0811">Translocation</keyword>
<dbReference type="AlphaFoldDB" id="A0A2N9LCI7"/>
<dbReference type="InterPro" id="IPR055344">
    <property type="entry name" value="SecD_SecF_C_bact"/>
</dbReference>
<dbReference type="GO" id="GO:0043952">
    <property type="term" value="P:protein transport by the Sec complex"/>
    <property type="evidence" value="ECO:0007669"/>
    <property type="project" value="UniProtKB-UniRule"/>
</dbReference>
<feature type="transmembrane region" description="Helical" evidence="13">
    <location>
        <begin position="252"/>
        <end position="272"/>
    </location>
</feature>
<evidence type="ECO:0000256" key="4">
    <source>
        <dbReference type="ARBA" id="ARBA00022692"/>
    </source>
</evidence>
<dbReference type="InterPro" id="IPR005665">
    <property type="entry name" value="SecF_bac"/>
</dbReference>
<dbReference type="HAMAP" id="MF_01464_B">
    <property type="entry name" value="SecF_B"/>
    <property type="match status" value="1"/>
</dbReference>
<organism evidence="15 16">
    <name type="scientific">Candidatus Sulfuritelmatomonas gaucii</name>
    <dbReference type="NCBI Taxonomy" id="2043161"/>
    <lineage>
        <taxon>Bacteria</taxon>
        <taxon>Pseudomonadati</taxon>
        <taxon>Acidobacteriota</taxon>
        <taxon>Terriglobia</taxon>
        <taxon>Terriglobales</taxon>
        <taxon>Acidobacteriaceae</taxon>
        <taxon>Candidatus Sulfuritelmatomonas</taxon>
    </lineage>
</organism>
<dbReference type="GO" id="GO:0005886">
    <property type="term" value="C:plasma membrane"/>
    <property type="evidence" value="ECO:0007669"/>
    <property type="project" value="UniProtKB-SubCell"/>
</dbReference>
<evidence type="ECO:0000313" key="15">
    <source>
        <dbReference type="EMBL" id="SPE20951.1"/>
    </source>
</evidence>
<dbReference type="NCBIfam" id="TIGR00916">
    <property type="entry name" value="2A0604s01"/>
    <property type="match status" value="1"/>
</dbReference>
<gene>
    <name evidence="13 15" type="primary">secF</name>
    <name evidence="15" type="ORF">SBA5_30156</name>
</gene>
<feature type="transmembrane region" description="Helical" evidence="13">
    <location>
        <begin position="170"/>
        <end position="192"/>
    </location>
</feature>
<dbReference type="InterPro" id="IPR022646">
    <property type="entry name" value="SecD/SecF_CS"/>
</dbReference>
<protein>
    <recommendedName>
        <fullName evidence="13">Protein-export membrane protein SecF</fullName>
    </recommendedName>
</protein>
<dbReference type="Proteomes" id="UP000239735">
    <property type="component" value="Unassembled WGS sequence"/>
</dbReference>
<keyword evidence="3 13" id="KW-1003">Cell membrane</keyword>
<dbReference type="GO" id="GO:0065002">
    <property type="term" value="P:intracellular protein transmembrane transport"/>
    <property type="evidence" value="ECO:0007669"/>
    <property type="project" value="UniProtKB-UniRule"/>
</dbReference>
<comment type="caution">
    <text evidence="13">Lacks conserved residue(s) required for the propagation of feature annotation.</text>
</comment>
<comment type="function">
    <text evidence="9 13">Part of the Sec protein translocase complex. Interacts with the SecYEG preprotein conducting channel. SecDF uses the proton motive force (PMF) to complete protein translocation after the ATP-dependent function of SecA.</text>
</comment>
<comment type="subunit">
    <text evidence="13">Forms a complex with SecD. Part of the essential Sec protein translocation apparatus which comprises SecA, SecYEG and auxiliary proteins SecDF. Other proteins may also be involved.</text>
</comment>
<dbReference type="Pfam" id="PF07549">
    <property type="entry name" value="Sec_GG"/>
    <property type="match status" value="1"/>
</dbReference>
<evidence type="ECO:0000259" key="14">
    <source>
        <dbReference type="Pfam" id="PF02355"/>
    </source>
</evidence>
<evidence type="ECO:0000256" key="3">
    <source>
        <dbReference type="ARBA" id="ARBA00022475"/>
    </source>
</evidence>
<keyword evidence="2 13" id="KW-0813">Transport</keyword>
<comment type="similarity">
    <text evidence="10">In the C-terminal section; belongs to the SecD/SecF family. SecF subfamily.</text>
</comment>
<keyword evidence="6 13" id="KW-1133">Transmembrane helix</keyword>
<evidence type="ECO:0000256" key="2">
    <source>
        <dbReference type="ARBA" id="ARBA00022448"/>
    </source>
</evidence>
<keyword evidence="4 13" id="KW-0812">Transmembrane</keyword>
<evidence type="ECO:0000256" key="8">
    <source>
        <dbReference type="ARBA" id="ARBA00023136"/>
    </source>
</evidence>
<comment type="subunit">
    <text evidence="12">Part of the essential Sec protein translocation apparatus which comprises SecA, SecYEG and auxiliary proteins SecDF-YajC and YidC.</text>
</comment>
<dbReference type="NCBIfam" id="TIGR00966">
    <property type="entry name" value="transloc_SecF"/>
    <property type="match status" value="1"/>
</dbReference>
<dbReference type="Pfam" id="PF02355">
    <property type="entry name" value="SecD_SecF_C"/>
    <property type="match status" value="1"/>
</dbReference>
<evidence type="ECO:0000256" key="6">
    <source>
        <dbReference type="ARBA" id="ARBA00022989"/>
    </source>
</evidence>
<dbReference type="InterPro" id="IPR048634">
    <property type="entry name" value="SecD_SecF_C"/>
</dbReference>
<evidence type="ECO:0000256" key="12">
    <source>
        <dbReference type="ARBA" id="ARBA00065973"/>
    </source>
</evidence>
<proteinExistence type="inferred from homology"/>
<evidence type="ECO:0000256" key="1">
    <source>
        <dbReference type="ARBA" id="ARBA00004651"/>
    </source>
</evidence>
<dbReference type="PANTHER" id="PTHR30081:SF8">
    <property type="entry name" value="PROTEIN TRANSLOCASE SUBUNIT SECF"/>
    <property type="match status" value="1"/>
</dbReference>
<dbReference type="GO" id="GO:0006605">
    <property type="term" value="P:protein targeting"/>
    <property type="evidence" value="ECO:0007669"/>
    <property type="project" value="UniProtKB-UniRule"/>
</dbReference>
<feature type="transmembrane region" description="Helical" evidence="13">
    <location>
        <begin position="278"/>
        <end position="302"/>
    </location>
</feature>
<evidence type="ECO:0000256" key="13">
    <source>
        <dbReference type="HAMAP-Rule" id="MF_01464"/>
    </source>
</evidence>
<evidence type="ECO:0000256" key="10">
    <source>
        <dbReference type="ARBA" id="ARBA00060856"/>
    </source>
</evidence>
<evidence type="ECO:0000256" key="5">
    <source>
        <dbReference type="ARBA" id="ARBA00022927"/>
    </source>
</evidence>
<dbReference type="EMBL" id="OKRB01000086">
    <property type="protein sequence ID" value="SPE20951.1"/>
    <property type="molecule type" value="Genomic_DNA"/>
</dbReference>
<dbReference type="InterPro" id="IPR022645">
    <property type="entry name" value="SecD/SecF_bac"/>
</dbReference>
<keyword evidence="5 13" id="KW-0653">Protein transport</keyword>
<evidence type="ECO:0000256" key="7">
    <source>
        <dbReference type="ARBA" id="ARBA00023010"/>
    </source>
</evidence>
<sequence>MEFFHRPNVNWLGWKWYFLAFSMVFSVAGIVKMSWNWQHIGSPVPLGVDFQGGTQVDVKFSNPPDIDAIRHAIDAAGVKGATMQIFGAAANHEVLISLPEQSNEAALDAGRAQIESALQAHYNNYFNPTTGVKVDVVGPTVGHQLEKQATLATLYSMAGMLIYLWFRFQLIYGVAAVVACFHDTLITVGAFALTGREISLTVIAAILTLVGYSMNDTIVVFDRIRENLRISRREPLPDLVNRSINQTLSRTVLTSGLTFLTVLSLFIFGGQVLNGFSFALVIGILIGTYSSIAVASPMLVAWQQFRAGKGKVASLPAARRGKA</sequence>
<dbReference type="SUPFAM" id="SSF82866">
    <property type="entry name" value="Multidrug efflux transporter AcrB transmembrane domain"/>
    <property type="match status" value="1"/>
</dbReference>
<dbReference type="PRINTS" id="PR01755">
    <property type="entry name" value="SECFTRNLCASE"/>
</dbReference>
<dbReference type="PANTHER" id="PTHR30081">
    <property type="entry name" value="PROTEIN-EXPORT MEMBRANE PROTEIN SEC"/>
    <property type="match status" value="1"/>
</dbReference>
<feature type="domain" description="Protein export membrane protein SecD/SecF C-terminal" evidence="14">
    <location>
        <begin position="126"/>
        <end position="303"/>
    </location>
</feature>
<keyword evidence="8 13" id="KW-0472">Membrane</keyword>
<dbReference type="InterPro" id="IPR022813">
    <property type="entry name" value="SecD/SecF_arch_bac"/>
</dbReference>
<comment type="similarity">
    <text evidence="11">In the N-terminal section; belongs to the SecD/SecF family. SecD subfamily.</text>
</comment>
<dbReference type="GO" id="GO:0015450">
    <property type="term" value="F:protein-transporting ATPase activity"/>
    <property type="evidence" value="ECO:0007669"/>
    <property type="project" value="InterPro"/>
</dbReference>